<dbReference type="PANTHER" id="PTHR43465:SF2">
    <property type="entry name" value="DUF1680 DOMAIN PROTEIN (AFU_ORTHOLOGUE AFUA_1G08910)"/>
    <property type="match status" value="1"/>
</dbReference>
<evidence type="ECO:0000313" key="4">
    <source>
        <dbReference type="EMBL" id="KAA6350124.1"/>
    </source>
</evidence>
<dbReference type="InterPro" id="IPR012878">
    <property type="entry name" value="Beta-AFase-like_GH127_cat"/>
</dbReference>
<dbReference type="InterPro" id="IPR049046">
    <property type="entry name" value="Beta-AFase-like_GH127_middle"/>
</dbReference>
<protein>
    <submittedName>
        <fullName evidence="4">Non-reducing end beta-L-arabinofuranosidase</fullName>
        <ecNumber evidence="4">3.2.1.185</ecNumber>
    </submittedName>
</protein>
<feature type="domain" description="Non-reducing end beta-L-arabinofuranosidase-like GH127 middle" evidence="2">
    <location>
        <begin position="445"/>
        <end position="556"/>
    </location>
</feature>
<organism evidence="4">
    <name type="scientific">termite gut metagenome</name>
    <dbReference type="NCBI Taxonomy" id="433724"/>
    <lineage>
        <taxon>unclassified sequences</taxon>
        <taxon>metagenomes</taxon>
        <taxon>organismal metagenomes</taxon>
    </lineage>
</organism>
<gene>
    <name evidence="4" type="ORF">EZS27_002487</name>
</gene>
<dbReference type="Pfam" id="PF07944">
    <property type="entry name" value="Beta-AFase-like_GH127_cat"/>
    <property type="match status" value="1"/>
</dbReference>
<reference evidence="4" key="1">
    <citation type="submission" date="2019-03" db="EMBL/GenBank/DDBJ databases">
        <title>Single cell metagenomics reveals metabolic interactions within the superorganism composed of flagellate Streblomastix strix and complex community of Bacteroidetes bacteria on its surface.</title>
        <authorList>
            <person name="Treitli S.C."/>
            <person name="Kolisko M."/>
            <person name="Husnik F."/>
            <person name="Keeling P."/>
            <person name="Hampl V."/>
        </authorList>
    </citation>
    <scope>NUCLEOTIDE SEQUENCE</scope>
    <source>
        <strain evidence="4">STM</strain>
    </source>
</reference>
<comment type="caution">
    <text evidence="4">The sequence shown here is derived from an EMBL/GenBank/DDBJ whole genome shotgun (WGS) entry which is preliminary data.</text>
</comment>
<dbReference type="EC" id="3.2.1.185" evidence="4"/>
<dbReference type="SUPFAM" id="SSF48208">
    <property type="entry name" value="Six-hairpin glycosidases"/>
    <property type="match status" value="1"/>
</dbReference>
<dbReference type="Pfam" id="PF20736">
    <property type="entry name" value="Glyco_hydro127M"/>
    <property type="match status" value="1"/>
</dbReference>
<evidence type="ECO:0000259" key="1">
    <source>
        <dbReference type="Pfam" id="PF07944"/>
    </source>
</evidence>
<evidence type="ECO:0000259" key="2">
    <source>
        <dbReference type="Pfam" id="PF20736"/>
    </source>
</evidence>
<dbReference type="InterPro" id="IPR008928">
    <property type="entry name" value="6-hairpin_glycosidase_sf"/>
</dbReference>
<name>A0A5J4SVK6_9ZZZZ</name>
<dbReference type="Gene3D" id="1.50.10.20">
    <property type="match status" value="1"/>
</dbReference>
<sequence>MKKTLLLFISLLCIADLYLYGQEAYKDNADYPIQQVSLSQVNLTDAFWLPKIQTIQKKTIQYAFDKCDTEGRFENFITAGKAIKGEKGTTRGKMPFDDTDVYKTIEGAAYSLISAPDPALDHYLDSIISIIRLGQEPDGYLTTWRTIDPMHPSAGWVKPGNRWTDLGASHELYNSGHLFEAASAHYHATGKRDFLNIALKNADLLVKVFGDSANYEVPGHQIVETGLIKLYQITHKKDYLKLAKKFLDLRGDTAHRKTRGAYSQDHLPVSQQDEVVGHAVRAVYMYAGMTDIAAIYRDSAYLNAVDKLWDNMVNKKMYVTGGLGARHDGESFGDNYELPNLTAYSETCAAIGSVYWNERLFRLTDKSKYYDIIERTLYNALISGISLEGTEFFYPNPLESDGKYAFNMGARTRQPWFDCSCCPTNLIRFIPYIPNLIYATQDNSIYINLFMSNKASIPLQGNNIEISQETAYPWNGNITINVNSGKNQTFSLKLRIPGWALNQVTPGSLYTYKDESPESYRVLLNGEIVETQLRNGYFEITREWKNNDRIELSLPMKVRQVAANGKIADDVGLFSVEYGPLVYCLEEIANNNRFDFVPVTPQTTYSIEMKPYLLDGINIIQETTAERQTTLIPYYAWSNKSICRMKVWR</sequence>
<dbReference type="InterPro" id="IPR049049">
    <property type="entry name" value="Beta-AFase-like_GH127_C"/>
</dbReference>
<dbReference type="GO" id="GO:0102478">
    <property type="term" value="F:beta-L-arabinofuranosidase activity"/>
    <property type="evidence" value="ECO:0007669"/>
    <property type="project" value="UniProtKB-EC"/>
</dbReference>
<evidence type="ECO:0000259" key="3">
    <source>
        <dbReference type="Pfam" id="PF20737"/>
    </source>
</evidence>
<keyword evidence="4" id="KW-0326">Glycosidase</keyword>
<keyword evidence="4" id="KW-0378">Hydrolase</keyword>
<dbReference type="EMBL" id="SNRY01000033">
    <property type="protein sequence ID" value="KAA6350124.1"/>
    <property type="molecule type" value="Genomic_DNA"/>
</dbReference>
<dbReference type="Pfam" id="PF20737">
    <property type="entry name" value="Glyco_hydro127C"/>
    <property type="match status" value="1"/>
</dbReference>
<dbReference type="AlphaFoldDB" id="A0A5J4SVK6"/>
<proteinExistence type="predicted"/>
<feature type="domain" description="Non-reducing end beta-L-arabinofuranosidase-like GH127 catalytic" evidence="1">
    <location>
        <begin position="40"/>
        <end position="434"/>
    </location>
</feature>
<accession>A0A5J4SVK6</accession>
<dbReference type="InterPro" id="IPR049174">
    <property type="entry name" value="Beta-AFase-like"/>
</dbReference>
<dbReference type="GO" id="GO:0005975">
    <property type="term" value="P:carbohydrate metabolic process"/>
    <property type="evidence" value="ECO:0007669"/>
    <property type="project" value="InterPro"/>
</dbReference>
<feature type="domain" description="Non-reducing end beta-L-arabinofuranosidase-like GH127 C-terminal" evidence="3">
    <location>
        <begin position="558"/>
        <end position="648"/>
    </location>
</feature>
<dbReference type="PANTHER" id="PTHR43465">
    <property type="entry name" value="DUF1680 DOMAIN PROTEIN (AFU_ORTHOLOGUE AFUA_1G08910)"/>
    <property type="match status" value="1"/>
</dbReference>